<reference evidence="2 3" key="1">
    <citation type="submission" date="2023-08" db="EMBL/GenBank/DDBJ databases">
        <title>Complete genome sequence of Geobacillus thermodenitrificans K1041, a genetically tractable strain representative of the genus Geobacillus.</title>
        <authorList>
            <person name="Kani S."/>
            <person name="Suzuki H."/>
        </authorList>
    </citation>
    <scope>NUCLEOTIDE SEQUENCE [LARGE SCALE GENOMIC DNA]</scope>
    <source>
        <strain evidence="2 3">K1041</strain>
    </source>
</reference>
<evidence type="ECO:0000256" key="1">
    <source>
        <dbReference type="SAM" id="Phobius"/>
    </source>
</evidence>
<sequence>MNYQAYWKEIDQTREQLHRLLQSYWSDYSGVGTWPFWLIFTFLIVPLVLLFFTVDRKRIFEIFFFGYTIHILWTYTYIALENAMYLSPRYFLTPFLPFALNITASVLPVGFLLLYQYCTNHNKNFYLYTILLSAIFAFGLASLEQWLGLLELHGGLRKFHLFLIDLIIVFITYGATRLLVRIQANHHAT</sequence>
<organism evidence="2 3">
    <name type="scientific">Geobacillus thermodenitrificans</name>
    <dbReference type="NCBI Taxonomy" id="33940"/>
    <lineage>
        <taxon>Bacteria</taxon>
        <taxon>Bacillati</taxon>
        <taxon>Bacillota</taxon>
        <taxon>Bacilli</taxon>
        <taxon>Bacillales</taxon>
        <taxon>Anoxybacillaceae</taxon>
        <taxon>Geobacillus</taxon>
    </lineage>
</organism>
<feature type="transmembrane region" description="Helical" evidence="1">
    <location>
        <begin position="59"/>
        <end position="78"/>
    </location>
</feature>
<dbReference type="Proteomes" id="UP001297580">
    <property type="component" value="Chromosome"/>
</dbReference>
<keyword evidence="1" id="KW-0812">Transmembrane</keyword>
<feature type="transmembrane region" description="Helical" evidence="1">
    <location>
        <begin position="34"/>
        <end position="52"/>
    </location>
</feature>
<feature type="transmembrane region" description="Helical" evidence="1">
    <location>
        <begin position="98"/>
        <end position="118"/>
    </location>
</feature>
<evidence type="ECO:0000313" key="2">
    <source>
        <dbReference type="EMBL" id="WMV77948.1"/>
    </source>
</evidence>
<feature type="transmembrane region" description="Helical" evidence="1">
    <location>
        <begin position="159"/>
        <end position="180"/>
    </location>
</feature>
<evidence type="ECO:0000313" key="3">
    <source>
        <dbReference type="Proteomes" id="UP001297580"/>
    </source>
</evidence>
<keyword evidence="3" id="KW-1185">Reference proteome</keyword>
<name>A0ABY9QG98_GEOTD</name>
<dbReference type="EMBL" id="CP133461">
    <property type="protein sequence ID" value="WMV77948.1"/>
    <property type="molecule type" value="Genomic_DNA"/>
</dbReference>
<protein>
    <submittedName>
        <fullName evidence="2">Uncharacterized protein</fullName>
    </submittedName>
</protein>
<dbReference type="RefSeq" id="WP_060475864.1">
    <property type="nucleotide sequence ID" value="NZ_CP017690.1"/>
</dbReference>
<keyword evidence="1" id="KW-0472">Membrane</keyword>
<gene>
    <name evidence="2" type="ORF">HSX42_09520</name>
</gene>
<proteinExistence type="predicted"/>
<feature type="transmembrane region" description="Helical" evidence="1">
    <location>
        <begin position="125"/>
        <end position="147"/>
    </location>
</feature>
<accession>A0ABY9QG98</accession>
<keyword evidence="1" id="KW-1133">Transmembrane helix</keyword>